<dbReference type="RefSeq" id="WP_149778404.1">
    <property type="nucleotide sequence ID" value="NZ_FRCB01000002.1"/>
</dbReference>
<dbReference type="AlphaFoldDB" id="A0A1M7C2M0"/>
<name>A0A1M7C2M0_9RHOB</name>
<proteinExistence type="predicted"/>
<organism evidence="1 2">
    <name type="scientific">Roseovarius litoreus</name>
    <dbReference type="NCBI Taxonomy" id="1155722"/>
    <lineage>
        <taxon>Bacteria</taxon>
        <taxon>Pseudomonadati</taxon>
        <taxon>Pseudomonadota</taxon>
        <taxon>Alphaproteobacteria</taxon>
        <taxon>Rhodobacterales</taxon>
        <taxon>Roseobacteraceae</taxon>
        <taxon>Roseovarius</taxon>
    </lineage>
</organism>
<gene>
    <name evidence="1" type="ORF">SAMN05443432_1027</name>
</gene>
<dbReference type="Proteomes" id="UP000322545">
    <property type="component" value="Unassembled WGS sequence"/>
</dbReference>
<dbReference type="EMBL" id="FRCB01000002">
    <property type="protein sequence ID" value="SHL61417.1"/>
    <property type="molecule type" value="Genomic_DNA"/>
</dbReference>
<evidence type="ECO:0000313" key="1">
    <source>
        <dbReference type="EMBL" id="SHL61417.1"/>
    </source>
</evidence>
<keyword evidence="2" id="KW-1185">Reference proteome</keyword>
<protein>
    <submittedName>
        <fullName evidence="1">Uncharacterized protein</fullName>
    </submittedName>
</protein>
<evidence type="ECO:0000313" key="2">
    <source>
        <dbReference type="Proteomes" id="UP000322545"/>
    </source>
</evidence>
<accession>A0A1M7C2M0</accession>
<sequence>MSQKWKSPGNALQRTTGASVDGHWGMTIAPMAQTYANCRDLQTRHLQRRFGLDARTARLMAGLCFGEDR</sequence>
<reference evidence="1 2" key="1">
    <citation type="submission" date="2016-11" db="EMBL/GenBank/DDBJ databases">
        <authorList>
            <person name="Varghese N."/>
            <person name="Submissions S."/>
        </authorList>
    </citation>
    <scope>NUCLEOTIDE SEQUENCE [LARGE SCALE GENOMIC DNA]</scope>
    <source>
        <strain evidence="1 2">DSM 28249</strain>
    </source>
</reference>